<comment type="subcellular location">
    <subcellularLocation>
        <location evidence="1">Cell membrane</location>
        <topology evidence="1">Multi-pass membrane protein</topology>
    </subcellularLocation>
</comment>
<evidence type="ECO:0000256" key="6">
    <source>
        <dbReference type="SAM" id="Phobius"/>
    </source>
</evidence>
<proteinExistence type="predicted"/>
<keyword evidence="2" id="KW-1003">Cell membrane</keyword>
<evidence type="ECO:0000256" key="1">
    <source>
        <dbReference type="ARBA" id="ARBA00004651"/>
    </source>
</evidence>
<feature type="transmembrane region" description="Helical" evidence="6">
    <location>
        <begin position="34"/>
        <end position="54"/>
    </location>
</feature>
<name>A0ABV9XIA0_9ACTN</name>
<keyword evidence="5 6" id="KW-0472">Membrane</keyword>
<evidence type="ECO:0000256" key="5">
    <source>
        <dbReference type="ARBA" id="ARBA00023136"/>
    </source>
</evidence>
<organism evidence="7 8">
    <name type="scientific">Streptomyces coeruleoprunus</name>
    <dbReference type="NCBI Taxonomy" id="285563"/>
    <lineage>
        <taxon>Bacteria</taxon>
        <taxon>Bacillati</taxon>
        <taxon>Actinomycetota</taxon>
        <taxon>Actinomycetes</taxon>
        <taxon>Kitasatosporales</taxon>
        <taxon>Streptomycetaceae</taxon>
        <taxon>Streptomyces</taxon>
    </lineage>
</organism>
<evidence type="ECO:0000313" key="7">
    <source>
        <dbReference type="EMBL" id="MFC5024179.1"/>
    </source>
</evidence>
<evidence type="ECO:0000256" key="4">
    <source>
        <dbReference type="ARBA" id="ARBA00022989"/>
    </source>
</evidence>
<feature type="transmembrane region" description="Helical" evidence="6">
    <location>
        <begin position="224"/>
        <end position="248"/>
    </location>
</feature>
<dbReference type="InterPro" id="IPR017039">
    <property type="entry name" value="Virul_fac_BrkB"/>
</dbReference>
<protein>
    <submittedName>
        <fullName evidence="7">YhjD/YihY/BrkB family envelope integrity protein</fullName>
    </submittedName>
</protein>
<feature type="transmembrane region" description="Helical" evidence="6">
    <location>
        <begin position="167"/>
        <end position="187"/>
    </location>
</feature>
<evidence type="ECO:0000256" key="2">
    <source>
        <dbReference type="ARBA" id="ARBA00022475"/>
    </source>
</evidence>
<evidence type="ECO:0000313" key="8">
    <source>
        <dbReference type="Proteomes" id="UP001595829"/>
    </source>
</evidence>
<sequence length="277" mass="30553">MRHRYRRWREIWDHSAVGRLVGHGSEVELMHRSLGFAALGYVALLPLLVLVAALDPTGAHDFPQWVIDGMGLNARPARSVQDVFSTPHIVISTTNALSAAILVFFGLSFAASVQAGYSRIWGLSISPWHKLWRQTVWLTGLTAYLYVVANSSVVLRDGLWQGLARGALVLLLGLAFFWWGQSLLLGGKVPARQLLPGAVATMIGLVGLRWFSHWVFSPLVASNAVTYGPVGTVLIVVSWLVGVGYVVLGGTLLGRHVSSWLGHHHFRWHPTPRPWHQ</sequence>
<evidence type="ECO:0000256" key="3">
    <source>
        <dbReference type="ARBA" id="ARBA00022692"/>
    </source>
</evidence>
<accession>A0ABV9XIA0</accession>
<dbReference type="RefSeq" id="WP_345686205.1">
    <property type="nucleotide sequence ID" value="NZ_BAABIT010000001.1"/>
</dbReference>
<feature type="transmembrane region" description="Helical" evidence="6">
    <location>
        <begin position="96"/>
        <end position="115"/>
    </location>
</feature>
<gene>
    <name evidence="7" type="ORF">ACFPM3_18810</name>
</gene>
<dbReference type="EMBL" id="JBHSJD010000014">
    <property type="protein sequence ID" value="MFC5024179.1"/>
    <property type="molecule type" value="Genomic_DNA"/>
</dbReference>
<keyword evidence="4 6" id="KW-1133">Transmembrane helix</keyword>
<keyword evidence="3 6" id="KW-0812">Transmembrane</keyword>
<dbReference type="Pfam" id="PF03631">
    <property type="entry name" value="Virul_fac_BrkB"/>
    <property type="match status" value="1"/>
</dbReference>
<dbReference type="Proteomes" id="UP001595829">
    <property type="component" value="Unassembled WGS sequence"/>
</dbReference>
<reference evidence="8" key="1">
    <citation type="journal article" date="2019" name="Int. J. Syst. Evol. Microbiol.">
        <title>The Global Catalogue of Microorganisms (GCM) 10K type strain sequencing project: providing services to taxonomists for standard genome sequencing and annotation.</title>
        <authorList>
            <consortium name="The Broad Institute Genomics Platform"/>
            <consortium name="The Broad Institute Genome Sequencing Center for Infectious Disease"/>
            <person name="Wu L."/>
            <person name="Ma J."/>
        </authorList>
    </citation>
    <scope>NUCLEOTIDE SEQUENCE [LARGE SCALE GENOMIC DNA]</scope>
    <source>
        <strain evidence="8">CGMCC 4.1648</strain>
    </source>
</reference>
<comment type="caution">
    <text evidence="7">The sequence shown here is derived from an EMBL/GenBank/DDBJ whole genome shotgun (WGS) entry which is preliminary data.</text>
</comment>
<feature type="transmembrane region" description="Helical" evidence="6">
    <location>
        <begin position="136"/>
        <end position="155"/>
    </location>
</feature>
<keyword evidence="8" id="KW-1185">Reference proteome</keyword>
<feature type="transmembrane region" description="Helical" evidence="6">
    <location>
        <begin position="194"/>
        <end position="212"/>
    </location>
</feature>